<dbReference type="Proteomes" id="UP001302662">
    <property type="component" value="Chromosome"/>
</dbReference>
<keyword evidence="3" id="KW-1185">Reference proteome</keyword>
<gene>
    <name evidence="2" type="ORF">MmiEs2_00270</name>
</gene>
<dbReference type="AlphaFoldDB" id="A0AA96V791"/>
<reference evidence="2 3" key="1">
    <citation type="submission" date="2023-07" db="EMBL/GenBank/DDBJ databases">
        <title>Closed genome sequence of Methanimicrococcus sp. Es2.</title>
        <authorList>
            <person name="Protasov E."/>
            <person name="Platt K."/>
            <person name="Reeh H."/>
            <person name="Poehlein A."/>
            <person name="Daniel R."/>
            <person name="Brune A."/>
        </authorList>
    </citation>
    <scope>NUCLEOTIDE SEQUENCE [LARGE SCALE GENOMIC DNA]</scope>
    <source>
        <strain evidence="2 3">Es2</strain>
    </source>
</reference>
<proteinExistence type="predicted"/>
<evidence type="ECO:0000256" key="1">
    <source>
        <dbReference type="SAM" id="Phobius"/>
    </source>
</evidence>
<evidence type="ECO:0000313" key="3">
    <source>
        <dbReference type="Proteomes" id="UP001302662"/>
    </source>
</evidence>
<protein>
    <submittedName>
        <fullName evidence="2">Uncharacterized protein</fullName>
    </submittedName>
</protein>
<keyword evidence="1" id="KW-0472">Membrane</keyword>
<sequence>MKNDKNEYCFNCFSASSFFSFFKLFLTLLPFDCSLVTVCMLPLTLLFASRIASDFQSSRSLRERGAAACRRCLPPLPAAAACRRCLPAACAVAAREPHQFFKKELKPHLRFSKNNRNHAFDFQKIIETVPSVLKKN</sequence>
<dbReference type="KEGG" id="mees:MmiEs2_00270"/>
<organism evidence="2 3">
    <name type="scientific">Methanimicrococcus stummii</name>
    <dbReference type="NCBI Taxonomy" id="3028294"/>
    <lineage>
        <taxon>Archaea</taxon>
        <taxon>Methanobacteriati</taxon>
        <taxon>Methanobacteriota</taxon>
        <taxon>Stenosarchaea group</taxon>
        <taxon>Methanomicrobia</taxon>
        <taxon>Methanosarcinales</taxon>
        <taxon>Methanosarcinaceae</taxon>
        <taxon>Methanimicrococcus</taxon>
    </lineage>
</organism>
<evidence type="ECO:0000313" key="2">
    <source>
        <dbReference type="EMBL" id="WNY27854.1"/>
    </source>
</evidence>
<accession>A0AA96V791</accession>
<keyword evidence="1" id="KW-1133">Transmembrane helix</keyword>
<name>A0AA96V791_9EURY</name>
<feature type="transmembrane region" description="Helical" evidence="1">
    <location>
        <begin position="35"/>
        <end position="52"/>
    </location>
</feature>
<keyword evidence="1" id="KW-0812">Transmembrane</keyword>
<dbReference type="EMBL" id="CP131062">
    <property type="protein sequence ID" value="WNY27854.1"/>
    <property type="molecule type" value="Genomic_DNA"/>
</dbReference>